<gene>
    <name evidence="1" type="ORF">METZ01_LOCUS439960</name>
</gene>
<protein>
    <submittedName>
        <fullName evidence="1">Uncharacterized protein</fullName>
    </submittedName>
</protein>
<sequence length="39" mass="4726">MLMKHLYAALAGNCNHAYWTRAILMLLITILRRLDYWFK</sequence>
<name>A0A382YV06_9ZZZZ</name>
<accession>A0A382YV06</accession>
<dbReference type="EMBL" id="UINC01178766">
    <property type="protein sequence ID" value="SVD87106.1"/>
    <property type="molecule type" value="Genomic_DNA"/>
</dbReference>
<evidence type="ECO:0000313" key="1">
    <source>
        <dbReference type="EMBL" id="SVD87106.1"/>
    </source>
</evidence>
<dbReference type="AlphaFoldDB" id="A0A382YV06"/>
<organism evidence="1">
    <name type="scientific">marine metagenome</name>
    <dbReference type="NCBI Taxonomy" id="408172"/>
    <lineage>
        <taxon>unclassified sequences</taxon>
        <taxon>metagenomes</taxon>
        <taxon>ecological metagenomes</taxon>
    </lineage>
</organism>
<proteinExistence type="predicted"/>
<reference evidence="1" key="1">
    <citation type="submission" date="2018-05" db="EMBL/GenBank/DDBJ databases">
        <authorList>
            <person name="Lanie J.A."/>
            <person name="Ng W.-L."/>
            <person name="Kazmierczak K.M."/>
            <person name="Andrzejewski T.M."/>
            <person name="Davidsen T.M."/>
            <person name="Wayne K.J."/>
            <person name="Tettelin H."/>
            <person name="Glass J.I."/>
            <person name="Rusch D."/>
            <person name="Podicherti R."/>
            <person name="Tsui H.-C.T."/>
            <person name="Winkler M.E."/>
        </authorList>
    </citation>
    <scope>NUCLEOTIDE SEQUENCE</scope>
</reference>